<dbReference type="Proteomes" id="UP000199759">
    <property type="component" value="Unassembled WGS sequence"/>
</dbReference>
<dbReference type="InterPro" id="IPR000801">
    <property type="entry name" value="Esterase-like"/>
</dbReference>
<dbReference type="OrthoDB" id="9784036at2"/>
<feature type="signal peptide" evidence="1">
    <location>
        <begin position="1"/>
        <end position="26"/>
    </location>
</feature>
<keyword evidence="1" id="KW-0732">Signal</keyword>
<dbReference type="STRING" id="144026.SAMN04488568_10872"/>
<reference evidence="2 3" key="1">
    <citation type="submission" date="2016-10" db="EMBL/GenBank/DDBJ databases">
        <authorList>
            <person name="de Groot N.N."/>
        </authorList>
    </citation>
    <scope>NUCLEOTIDE SEQUENCE [LARGE SCALE GENOMIC DNA]</scope>
    <source>
        <strain evidence="2 3">DSM 16077</strain>
    </source>
</reference>
<dbReference type="Gene3D" id="3.40.50.1820">
    <property type="entry name" value="alpha/beta hydrolase"/>
    <property type="match status" value="1"/>
</dbReference>
<gene>
    <name evidence="2" type="ORF">SAMN04488568_10872</name>
</gene>
<dbReference type="EMBL" id="FNHG01000008">
    <property type="protein sequence ID" value="SDM29257.1"/>
    <property type="molecule type" value="Genomic_DNA"/>
</dbReference>
<protein>
    <recommendedName>
        <fullName evidence="4">Esterase</fullName>
    </recommendedName>
</protein>
<evidence type="ECO:0000256" key="1">
    <source>
        <dbReference type="SAM" id="SignalP"/>
    </source>
</evidence>
<name>A0A1G9S1W6_9PROT</name>
<dbReference type="InterPro" id="IPR050583">
    <property type="entry name" value="Mycobacterial_A85_antigen"/>
</dbReference>
<dbReference type="PROSITE" id="PS51257">
    <property type="entry name" value="PROKAR_LIPOPROTEIN"/>
    <property type="match status" value="1"/>
</dbReference>
<dbReference type="PANTHER" id="PTHR48098">
    <property type="entry name" value="ENTEROCHELIN ESTERASE-RELATED"/>
    <property type="match status" value="1"/>
</dbReference>
<evidence type="ECO:0008006" key="4">
    <source>
        <dbReference type="Google" id="ProtNLM"/>
    </source>
</evidence>
<evidence type="ECO:0000313" key="2">
    <source>
        <dbReference type="EMBL" id="SDM29257.1"/>
    </source>
</evidence>
<proteinExistence type="predicted"/>
<sequence length="283" mass="31074">MRLNPFAQWLGLAAAALALAACQPEAAPEPGTETPIIIGQEIAFDSAIYGGGRTITVSLPTSYGDGNRRYPVLYLVDGGVQQDFIPMAGMSVLGSLSTQYREFILVGVQTENRYVELTAVSELEDDLRWLPENGGADDYRRHLLDEVKPYIENRYRTSGEDAIIGESLAGLFITETFLRAPDSFDHYIAVSPSLWWRAEGLSHEAADLLAAGGFGGHSLFLTIADEGEDMQTGMDRLVAALEAGAPEDLTWWYQPMHDEHHHTIYNPATLQALRLVFAPDEGD</sequence>
<evidence type="ECO:0000313" key="3">
    <source>
        <dbReference type="Proteomes" id="UP000199759"/>
    </source>
</evidence>
<dbReference type="InterPro" id="IPR029058">
    <property type="entry name" value="AB_hydrolase_fold"/>
</dbReference>
<feature type="chain" id="PRO_5011535334" description="Esterase" evidence="1">
    <location>
        <begin position="27"/>
        <end position="283"/>
    </location>
</feature>
<dbReference type="RefSeq" id="WP_091769602.1">
    <property type="nucleotide sequence ID" value="NZ_FNHG01000008.1"/>
</dbReference>
<accession>A0A1G9S1W6</accession>
<dbReference type="Pfam" id="PF00756">
    <property type="entry name" value="Esterase"/>
    <property type="match status" value="1"/>
</dbReference>
<dbReference type="SUPFAM" id="SSF53474">
    <property type="entry name" value="alpha/beta-Hydrolases"/>
    <property type="match status" value="1"/>
</dbReference>
<organism evidence="2 3">
    <name type="scientific">Maricaulis salignorans</name>
    <dbReference type="NCBI Taxonomy" id="144026"/>
    <lineage>
        <taxon>Bacteria</taxon>
        <taxon>Pseudomonadati</taxon>
        <taxon>Pseudomonadota</taxon>
        <taxon>Alphaproteobacteria</taxon>
        <taxon>Maricaulales</taxon>
        <taxon>Maricaulaceae</taxon>
        <taxon>Maricaulis</taxon>
    </lineage>
</organism>
<dbReference type="AlphaFoldDB" id="A0A1G9S1W6"/>
<keyword evidence="3" id="KW-1185">Reference proteome</keyword>
<dbReference type="PANTHER" id="PTHR48098:SF6">
    <property type="entry name" value="FERRI-BACILLIBACTIN ESTERASE BESA"/>
    <property type="match status" value="1"/>
</dbReference>